<evidence type="ECO:0000313" key="2">
    <source>
        <dbReference type="Proteomes" id="UP001232063"/>
    </source>
</evidence>
<dbReference type="RefSeq" id="WP_314509452.1">
    <property type="nucleotide sequence ID" value="NZ_JASJOU010000001.1"/>
</dbReference>
<gene>
    <name evidence="1" type="ORF">QNI22_04625</name>
</gene>
<organism evidence="1 2">
    <name type="scientific">Xanthocytophaga agilis</name>
    <dbReference type="NCBI Taxonomy" id="3048010"/>
    <lineage>
        <taxon>Bacteria</taxon>
        <taxon>Pseudomonadati</taxon>
        <taxon>Bacteroidota</taxon>
        <taxon>Cytophagia</taxon>
        <taxon>Cytophagales</taxon>
        <taxon>Rhodocytophagaceae</taxon>
        <taxon>Xanthocytophaga</taxon>
    </lineage>
</organism>
<evidence type="ECO:0000313" key="1">
    <source>
        <dbReference type="EMBL" id="MDJ1499913.1"/>
    </source>
</evidence>
<name>A0AAE3R2Z5_9BACT</name>
<dbReference type="AlphaFoldDB" id="A0AAE3R2Z5"/>
<proteinExistence type="predicted"/>
<dbReference type="Proteomes" id="UP001232063">
    <property type="component" value="Unassembled WGS sequence"/>
</dbReference>
<protein>
    <submittedName>
        <fullName evidence="1">Uncharacterized protein</fullName>
    </submittedName>
</protein>
<reference evidence="1" key="1">
    <citation type="submission" date="2023-05" db="EMBL/GenBank/DDBJ databases">
        <authorList>
            <person name="Zhang X."/>
        </authorList>
    </citation>
    <scope>NUCLEOTIDE SEQUENCE</scope>
    <source>
        <strain evidence="1">BD1B2-1</strain>
    </source>
</reference>
<sequence length="582" mass="64564">MKHLYIPFILYLLFVPFVINAQNLEEIGVKKGAKLSGSVNLNAVGYAAKSIEARRDPFNWFLSGNLNVNLFGYNAPLSFSYSNAGGNFTQPFNQFSFAPQYKWVKTYIGYSSMTFSPYTLAGYTFLGGGVEVTPDKWKIAAMYGRLKKAVSYNLQDSTQYTEASYKRMGYGFKVGYDNNGNTVTVSLFQAKDDINSLPFVLPESQITPQQNIAVSLGGHVKVTSALFIEGEYGLSALNTDIRKNKESIDTVAIANHNLIQGLLPQNSTQRYYDAFNGSVGYQGSWYKLQVKYERIAPEYTTLGAYYFNNDMRNITIVPAVQLFQNKLTLSANVGLQQNNLDKTRNATTKRVVGALNATYAPNENWNFAGNYSNFSSYTNMRPQLDPYYKNTLDTLNYYQVTQTSSGTATYSFGDKNQRQSIMLMGSYQRANTHAGYAEGNDLSDFYTGNVAYSYSLAPKSLTLATAFNYYLSNASTVNSLYWGPTLSVTKGLLAKTLRSSLASSFNKTTANGASSGPVWNNRLSLSYSPKKAGGEKQAGRHNAMLGINRMQKFAGTDTGTSNTTASKKYTEWTINSSYTYSF</sequence>
<comment type="caution">
    <text evidence="1">The sequence shown here is derived from an EMBL/GenBank/DDBJ whole genome shotgun (WGS) entry which is preliminary data.</text>
</comment>
<keyword evidence="2" id="KW-1185">Reference proteome</keyword>
<accession>A0AAE3R2Z5</accession>
<dbReference type="EMBL" id="JASJOU010000001">
    <property type="protein sequence ID" value="MDJ1499913.1"/>
    <property type="molecule type" value="Genomic_DNA"/>
</dbReference>